<name>A0A8A1MG26_AJECA</name>
<accession>A0A8A1MG26</accession>
<evidence type="ECO:0000313" key="3">
    <source>
        <dbReference type="Proteomes" id="UP000663671"/>
    </source>
</evidence>
<sequence length="183" mass="20146">MPTWLQVGMLDVVEEMQELEVTEEESATGREATNHSAGGKPHTRQLWMCVCVCVCVCVCGEERGTAPDRIQLWCIMHFEFLFWMVVIYSSPSLPDGVAESCVKRSSQSNTFRDALDLITSAKTSVYSTGVLLVRSTSRPASISPELPALKSLCLSARAPAMHETRNSIQDTKSISHLLPVADI</sequence>
<feature type="region of interest" description="Disordered" evidence="1">
    <location>
        <begin position="20"/>
        <end position="41"/>
    </location>
</feature>
<dbReference type="AlphaFoldDB" id="A0A8A1MG26"/>
<organism evidence="2 3">
    <name type="scientific">Ajellomyces capsulatus</name>
    <name type="common">Darling's disease fungus</name>
    <name type="synonym">Histoplasma capsulatum</name>
    <dbReference type="NCBI Taxonomy" id="5037"/>
    <lineage>
        <taxon>Eukaryota</taxon>
        <taxon>Fungi</taxon>
        <taxon>Dikarya</taxon>
        <taxon>Ascomycota</taxon>
        <taxon>Pezizomycotina</taxon>
        <taxon>Eurotiomycetes</taxon>
        <taxon>Eurotiomycetidae</taxon>
        <taxon>Onygenales</taxon>
        <taxon>Ajellomycetaceae</taxon>
        <taxon>Histoplasma</taxon>
    </lineage>
</organism>
<evidence type="ECO:0000313" key="2">
    <source>
        <dbReference type="EMBL" id="QSS65446.1"/>
    </source>
</evidence>
<gene>
    <name evidence="2" type="ORF">I7I51_06289</name>
</gene>
<evidence type="ECO:0000256" key="1">
    <source>
        <dbReference type="SAM" id="MobiDB-lite"/>
    </source>
</evidence>
<dbReference type="Proteomes" id="UP000663671">
    <property type="component" value="Chromosome 3"/>
</dbReference>
<reference evidence="2" key="1">
    <citation type="submission" date="2021-01" db="EMBL/GenBank/DDBJ databases">
        <title>Chromosome-level genome assembly of a human fungal pathogen reveals clustering of transcriptionally co-regulated genes.</title>
        <authorList>
            <person name="Voorhies M."/>
            <person name="Cohen S."/>
            <person name="Shea T.P."/>
            <person name="Petrus S."/>
            <person name="Munoz J.F."/>
            <person name="Poplawski S."/>
            <person name="Goldman W.E."/>
            <person name="Michael T."/>
            <person name="Cuomo C.A."/>
            <person name="Sil A."/>
            <person name="Beyhan S."/>
        </authorList>
    </citation>
    <scope>NUCLEOTIDE SEQUENCE</scope>
    <source>
        <strain evidence="2">WU24</strain>
    </source>
</reference>
<dbReference type="EMBL" id="CP069115">
    <property type="protein sequence ID" value="QSS65446.1"/>
    <property type="molecule type" value="Genomic_DNA"/>
</dbReference>
<proteinExistence type="predicted"/>
<protein>
    <submittedName>
        <fullName evidence="2">Uncharacterized protein</fullName>
    </submittedName>
</protein>
<dbReference type="VEuPathDB" id="FungiDB:I7I51_06289"/>